<evidence type="ECO:0000259" key="2">
    <source>
        <dbReference type="Pfam" id="PF13460"/>
    </source>
</evidence>
<dbReference type="Pfam" id="PF13460">
    <property type="entry name" value="NAD_binding_10"/>
    <property type="match status" value="1"/>
</dbReference>
<dbReference type="EMBL" id="BMCS01000001">
    <property type="protein sequence ID" value="GGF20687.1"/>
    <property type="molecule type" value="Genomic_DNA"/>
</dbReference>
<comment type="caution">
    <text evidence="3">The sequence shown here is derived from an EMBL/GenBank/DDBJ whole genome shotgun (WGS) entry which is preliminary data.</text>
</comment>
<feature type="domain" description="NAD(P)-binding" evidence="2">
    <location>
        <begin position="7"/>
        <end position="147"/>
    </location>
</feature>
<sequence>MKVLVTGASGYVGGRLVPRLLADGHDIRVTTSSPESTITAWWADRVNSVTMDVLDADQVREATEGIDAVFYLIHGMGDGDDFAETDRTAAENMTAAIDQHGIPKVVYLTGIVPDVESDDLSEHISSRLEVEKILEGSSATAVALRAAIILGSGSTSFELIRQVSERLPVQTVPSWMDSQVQPIAVTDVLDALAGALDTKVPGGHYDIGGAQTMAYSDLLDTYTTIAGITRPQVSVPLLPTALVGEMVAALTDVPSSTVTALVESLHHDMVCHSTSFLGTLLPADYTLTTTEDAITRALAEPAADPAEADPIGPMPHDPDWAGGGSDTPIRTKISNVVNKVLPGN</sequence>
<gene>
    <name evidence="3" type="ORF">GCM10007298_15780</name>
</gene>
<dbReference type="PANTHER" id="PTHR48079:SF6">
    <property type="entry name" value="NAD(P)-BINDING DOMAIN-CONTAINING PROTEIN-RELATED"/>
    <property type="match status" value="1"/>
</dbReference>
<dbReference type="RefSeq" id="WP_188488486.1">
    <property type="nucleotide sequence ID" value="NZ_BMCS01000001.1"/>
</dbReference>
<reference evidence="4" key="1">
    <citation type="journal article" date="2019" name="Int. J. Syst. Evol. Microbiol.">
        <title>The Global Catalogue of Microorganisms (GCM) 10K type strain sequencing project: providing services to taxonomists for standard genome sequencing and annotation.</title>
        <authorList>
            <consortium name="The Broad Institute Genomics Platform"/>
            <consortium name="The Broad Institute Genome Sequencing Center for Infectious Disease"/>
            <person name="Wu L."/>
            <person name="Ma J."/>
        </authorList>
    </citation>
    <scope>NUCLEOTIDE SEQUENCE [LARGE SCALE GENOMIC DNA]</scope>
    <source>
        <strain evidence="4">CCM 7855</strain>
    </source>
</reference>
<dbReference type="PANTHER" id="PTHR48079">
    <property type="entry name" value="PROTEIN YEEZ"/>
    <property type="match status" value="1"/>
</dbReference>
<dbReference type="InterPro" id="IPR016040">
    <property type="entry name" value="NAD(P)-bd_dom"/>
</dbReference>
<dbReference type="Proteomes" id="UP000632454">
    <property type="component" value="Unassembled WGS sequence"/>
</dbReference>
<accession>A0ABQ1UMU5</accession>
<name>A0ABQ1UMU5_9NOCA</name>
<feature type="region of interest" description="Disordered" evidence="1">
    <location>
        <begin position="302"/>
        <end position="331"/>
    </location>
</feature>
<dbReference type="Gene3D" id="3.40.50.720">
    <property type="entry name" value="NAD(P)-binding Rossmann-like Domain"/>
    <property type="match status" value="1"/>
</dbReference>
<dbReference type="SUPFAM" id="SSF51735">
    <property type="entry name" value="NAD(P)-binding Rossmann-fold domains"/>
    <property type="match status" value="1"/>
</dbReference>
<keyword evidence="4" id="KW-1185">Reference proteome</keyword>
<dbReference type="InterPro" id="IPR051783">
    <property type="entry name" value="NAD(P)-dependent_oxidoreduct"/>
</dbReference>
<proteinExistence type="predicted"/>
<evidence type="ECO:0000313" key="4">
    <source>
        <dbReference type="Proteomes" id="UP000632454"/>
    </source>
</evidence>
<evidence type="ECO:0000313" key="3">
    <source>
        <dbReference type="EMBL" id="GGF20687.1"/>
    </source>
</evidence>
<organism evidence="3 4">
    <name type="scientific">Williamsia phyllosphaerae</name>
    <dbReference type="NCBI Taxonomy" id="885042"/>
    <lineage>
        <taxon>Bacteria</taxon>
        <taxon>Bacillati</taxon>
        <taxon>Actinomycetota</taxon>
        <taxon>Actinomycetes</taxon>
        <taxon>Mycobacteriales</taxon>
        <taxon>Nocardiaceae</taxon>
        <taxon>Williamsia</taxon>
    </lineage>
</organism>
<evidence type="ECO:0000256" key="1">
    <source>
        <dbReference type="SAM" id="MobiDB-lite"/>
    </source>
</evidence>
<protein>
    <recommendedName>
        <fullName evidence="2">NAD(P)-binding domain-containing protein</fullName>
    </recommendedName>
</protein>
<dbReference type="InterPro" id="IPR036291">
    <property type="entry name" value="NAD(P)-bd_dom_sf"/>
</dbReference>